<proteinExistence type="predicted"/>
<feature type="region of interest" description="Disordered" evidence="1">
    <location>
        <begin position="57"/>
        <end position="76"/>
    </location>
</feature>
<protein>
    <submittedName>
        <fullName evidence="2">Uncharacterized protein</fullName>
    </submittedName>
</protein>
<evidence type="ECO:0000313" key="2">
    <source>
        <dbReference type="EMBL" id="KAJ1155878.1"/>
    </source>
</evidence>
<feature type="region of interest" description="Disordered" evidence="1">
    <location>
        <begin position="85"/>
        <end position="110"/>
    </location>
</feature>
<dbReference type="Proteomes" id="UP001066276">
    <property type="component" value="Chromosome 5"/>
</dbReference>
<accession>A0AAV7RY42</accession>
<sequence>MSLAGSVPGDEDFDLAMLETYTVKQLKGFCRDMGVPTQKASRKAEFQMVLRAWAEAHSDENVEEEGPEEDPSEDFLPSVEEVPTVIVPPAKPGSSVSEQGLTTEERRGEREIQLQMAMLKIEAQKEERRAEREAKAAGDQGKTV</sequence>
<evidence type="ECO:0000256" key="1">
    <source>
        <dbReference type="SAM" id="MobiDB-lite"/>
    </source>
</evidence>
<dbReference type="AlphaFoldDB" id="A0AAV7RY42"/>
<keyword evidence="3" id="KW-1185">Reference proteome</keyword>
<organism evidence="2 3">
    <name type="scientific">Pleurodeles waltl</name>
    <name type="common">Iberian ribbed newt</name>
    <dbReference type="NCBI Taxonomy" id="8319"/>
    <lineage>
        <taxon>Eukaryota</taxon>
        <taxon>Metazoa</taxon>
        <taxon>Chordata</taxon>
        <taxon>Craniata</taxon>
        <taxon>Vertebrata</taxon>
        <taxon>Euteleostomi</taxon>
        <taxon>Amphibia</taxon>
        <taxon>Batrachia</taxon>
        <taxon>Caudata</taxon>
        <taxon>Salamandroidea</taxon>
        <taxon>Salamandridae</taxon>
        <taxon>Pleurodelinae</taxon>
        <taxon>Pleurodeles</taxon>
    </lineage>
</organism>
<feature type="region of interest" description="Disordered" evidence="1">
    <location>
        <begin position="123"/>
        <end position="144"/>
    </location>
</feature>
<feature type="compositionally biased region" description="Acidic residues" evidence="1">
    <location>
        <begin position="61"/>
        <end position="73"/>
    </location>
</feature>
<evidence type="ECO:0000313" key="3">
    <source>
        <dbReference type="Proteomes" id="UP001066276"/>
    </source>
</evidence>
<reference evidence="2" key="1">
    <citation type="journal article" date="2022" name="bioRxiv">
        <title>Sequencing and chromosome-scale assembly of the giantPleurodeles waltlgenome.</title>
        <authorList>
            <person name="Brown T."/>
            <person name="Elewa A."/>
            <person name="Iarovenko S."/>
            <person name="Subramanian E."/>
            <person name="Araus A.J."/>
            <person name="Petzold A."/>
            <person name="Susuki M."/>
            <person name="Suzuki K.-i.T."/>
            <person name="Hayashi T."/>
            <person name="Toyoda A."/>
            <person name="Oliveira C."/>
            <person name="Osipova E."/>
            <person name="Leigh N.D."/>
            <person name="Simon A."/>
            <person name="Yun M.H."/>
        </authorList>
    </citation>
    <scope>NUCLEOTIDE SEQUENCE</scope>
    <source>
        <strain evidence="2">20211129_DDA</strain>
        <tissue evidence="2">Liver</tissue>
    </source>
</reference>
<name>A0AAV7RY42_PLEWA</name>
<comment type="caution">
    <text evidence="2">The sequence shown here is derived from an EMBL/GenBank/DDBJ whole genome shotgun (WGS) entry which is preliminary data.</text>
</comment>
<dbReference type="EMBL" id="JANPWB010000009">
    <property type="protein sequence ID" value="KAJ1155878.1"/>
    <property type="molecule type" value="Genomic_DNA"/>
</dbReference>
<feature type="compositionally biased region" description="Basic and acidic residues" evidence="1">
    <location>
        <begin position="123"/>
        <end position="136"/>
    </location>
</feature>
<gene>
    <name evidence="2" type="ORF">NDU88_008603</name>
</gene>